<feature type="domain" description="ABC transporter" evidence="3">
    <location>
        <begin position="7"/>
        <end position="239"/>
    </location>
</feature>
<dbReference type="SMART" id="SM00382">
    <property type="entry name" value="AAA"/>
    <property type="match status" value="1"/>
</dbReference>
<name>A0ABS4Z2G5_9ACTN</name>
<dbReference type="GO" id="GO:0005524">
    <property type="term" value="F:ATP binding"/>
    <property type="evidence" value="ECO:0007669"/>
    <property type="project" value="UniProtKB-KW"/>
</dbReference>
<dbReference type="InterPro" id="IPR003439">
    <property type="entry name" value="ABC_transporter-like_ATP-bd"/>
</dbReference>
<dbReference type="Pfam" id="PF00005">
    <property type="entry name" value="ABC_tran"/>
    <property type="match status" value="1"/>
</dbReference>
<dbReference type="SUPFAM" id="SSF52540">
    <property type="entry name" value="P-loop containing nucleoside triphosphate hydrolases"/>
    <property type="match status" value="1"/>
</dbReference>
<dbReference type="PANTHER" id="PTHR42794:SF2">
    <property type="entry name" value="ABC TRANSPORTER ATP-BINDING PROTEIN"/>
    <property type="match status" value="1"/>
</dbReference>
<evidence type="ECO:0000256" key="1">
    <source>
        <dbReference type="ARBA" id="ARBA00022741"/>
    </source>
</evidence>
<dbReference type="InterPro" id="IPR003593">
    <property type="entry name" value="AAA+_ATPase"/>
</dbReference>
<dbReference type="PROSITE" id="PS00211">
    <property type="entry name" value="ABC_TRANSPORTER_1"/>
    <property type="match status" value="1"/>
</dbReference>
<dbReference type="InterPro" id="IPR017871">
    <property type="entry name" value="ABC_transporter-like_CS"/>
</dbReference>
<proteinExistence type="predicted"/>
<reference evidence="4 5" key="1">
    <citation type="submission" date="2021-03" db="EMBL/GenBank/DDBJ databases">
        <title>Sequencing the genomes of 1000 actinobacteria strains.</title>
        <authorList>
            <person name="Klenk H.-P."/>
        </authorList>
    </citation>
    <scope>NUCLEOTIDE SEQUENCE [LARGE SCALE GENOMIC DNA]</scope>
    <source>
        <strain evidence="4 5">DSM 12936</strain>
    </source>
</reference>
<dbReference type="InterPro" id="IPR027417">
    <property type="entry name" value="P-loop_NTPase"/>
</dbReference>
<keyword evidence="5" id="KW-1185">Reference proteome</keyword>
<comment type="caution">
    <text evidence="4">The sequence shown here is derived from an EMBL/GenBank/DDBJ whole genome shotgun (WGS) entry which is preliminary data.</text>
</comment>
<dbReference type="Gene3D" id="3.40.50.300">
    <property type="entry name" value="P-loop containing nucleotide triphosphate hydrolases"/>
    <property type="match status" value="1"/>
</dbReference>
<gene>
    <name evidence="4" type="ORF">JOF54_000159</name>
</gene>
<dbReference type="Proteomes" id="UP000758168">
    <property type="component" value="Unassembled WGS sequence"/>
</dbReference>
<keyword evidence="1" id="KW-0547">Nucleotide-binding</keyword>
<sequence>MSAGVALSATDLDAGVDGHLILSGVTLDVAPGSLVAVVGENGSGKSTLLRALAGLTRPLAGTVAVDGTDLRALPGRARARLLAWVGQEDAPAEELLVWQAVALGLVPYQRPWAGSGTGEREAVGAALAQVGLSALADRRCDHLSGGERRRVMLARGLAQRTGLMVLDEPTNHLDVAHQQELVALLRASGRTVVASLHDLDLARNGFDQAVVLHGGRALATGPATEVLVPEVVRPAFGVDASLLPDPATGRRHLVLSAPRTRDVRAERPR</sequence>
<keyword evidence="2 4" id="KW-0067">ATP-binding</keyword>
<evidence type="ECO:0000256" key="2">
    <source>
        <dbReference type="ARBA" id="ARBA00022840"/>
    </source>
</evidence>
<dbReference type="PROSITE" id="PS50893">
    <property type="entry name" value="ABC_TRANSPORTER_2"/>
    <property type="match status" value="1"/>
</dbReference>
<dbReference type="EMBL" id="JAGIOB010000001">
    <property type="protein sequence ID" value="MBP2415237.1"/>
    <property type="molecule type" value="Genomic_DNA"/>
</dbReference>
<organism evidence="4 5">
    <name type="scientific">Microlunatus capsulatus</name>
    <dbReference type="NCBI Taxonomy" id="99117"/>
    <lineage>
        <taxon>Bacteria</taxon>
        <taxon>Bacillati</taxon>
        <taxon>Actinomycetota</taxon>
        <taxon>Actinomycetes</taxon>
        <taxon>Propionibacteriales</taxon>
        <taxon>Propionibacteriaceae</taxon>
        <taxon>Microlunatus</taxon>
    </lineage>
</organism>
<protein>
    <submittedName>
        <fullName evidence="4">Iron complex transport system ATP-binding protein</fullName>
    </submittedName>
</protein>
<evidence type="ECO:0000313" key="4">
    <source>
        <dbReference type="EMBL" id="MBP2415237.1"/>
    </source>
</evidence>
<dbReference type="CDD" id="cd03214">
    <property type="entry name" value="ABC_Iron-Siderophores_B12_Hemin"/>
    <property type="match status" value="1"/>
</dbReference>
<dbReference type="RefSeq" id="WP_210052095.1">
    <property type="nucleotide sequence ID" value="NZ_JAGIOB010000001.1"/>
</dbReference>
<dbReference type="PANTHER" id="PTHR42794">
    <property type="entry name" value="HEMIN IMPORT ATP-BINDING PROTEIN HMUV"/>
    <property type="match status" value="1"/>
</dbReference>
<evidence type="ECO:0000259" key="3">
    <source>
        <dbReference type="PROSITE" id="PS50893"/>
    </source>
</evidence>
<evidence type="ECO:0000313" key="5">
    <source>
        <dbReference type="Proteomes" id="UP000758168"/>
    </source>
</evidence>
<accession>A0ABS4Z2G5</accession>